<feature type="transmembrane region" description="Helical" evidence="7">
    <location>
        <begin position="119"/>
        <end position="142"/>
    </location>
</feature>
<dbReference type="InterPro" id="IPR002898">
    <property type="entry name" value="MotA_ExbB_proton_chnl"/>
</dbReference>
<evidence type="ECO:0000256" key="3">
    <source>
        <dbReference type="ARBA" id="ARBA00022692"/>
    </source>
</evidence>
<reference evidence="11 12" key="1">
    <citation type="submission" date="2020-04" db="EMBL/GenBank/DDBJ databases">
        <title>Molecular characterization of pseudomonads from Agaricus bisporus reveal novel blotch 2 pathogens in Western Europe.</title>
        <authorList>
            <person name="Taparia T."/>
            <person name="Krijger M."/>
            <person name="Haynes E."/>
            <person name="Elpinstone J.G."/>
            <person name="Noble R."/>
            <person name="Van Der Wolf J."/>
        </authorList>
    </citation>
    <scope>NUCLEOTIDE SEQUENCE [LARGE SCALE GENOMIC DNA]</scope>
    <source>
        <strain evidence="10 12">IPO3737</strain>
        <strain evidence="9 11">IPO3738</strain>
    </source>
</reference>
<protein>
    <submittedName>
        <fullName evidence="10">MotA/TolQ/ExbB proton channel family protein</fullName>
    </submittedName>
</protein>
<evidence type="ECO:0000256" key="4">
    <source>
        <dbReference type="ARBA" id="ARBA00022989"/>
    </source>
</evidence>
<keyword evidence="4 7" id="KW-1133">Transmembrane helix</keyword>
<evidence type="ECO:0000256" key="5">
    <source>
        <dbReference type="ARBA" id="ARBA00023136"/>
    </source>
</evidence>
<dbReference type="Pfam" id="PF01618">
    <property type="entry name" value="MotA_ExbB"/>
    <property type="match status" value="1"/>
</dbReference>
<dbReference type="GO" id="GO:0005886">
    <property type="term" value="C:plasma membrane"/>
    <property type="evidence" value="ECO:0007669"/>
    <property type="project" value="UniProtKB-SubCell"/>
</dbReference>
<dbReference type="PANTHER" id="PTHR30625">
    <property type="entry name" value="PROTEIN TOLQ"/>
    <property type="match status" value="1"/>
</dbReference>
<dbReference type="PANTHER" id="PTHR30625:SF3">
    <property type="entry name" value="TOL-PAL SYSTEM PROTEIN TOLQ"/>
    <property type="match status" value="1"/>
</dbReference>
<evidence type="ECO:0000259" key="8">
    <source>
        <dbReference type="Pfam" id="PF01618"/>
    </source>
</evidence>
<dbReference type="InterPro" id="IPR050790">
    <property type="entry name" value="ExbB/TolQ_transport"/>
</dbReference>
<sequence length="232" mass="25215">MLDSLTPLIVPAALWVLIAFSVVTWALLMIKVVQFGRQKSESRHFLKAFWASPDLSSAVKQASQLPGGLARIVASGVDAMNLEENSRSALAQSIDRSERVERHLKQQIQKERRHLEAGLAVLASIGSTSPFIGLFGTVWGIMNALQVIGQTGSASLETVAGPIGHALLATGVGIAVAVPAVLIYNFFLRRLKLSIAYMDDFAHDFYSLAQRSVFTISQQPIVQNARIFKEAS</sequence>
<dbReference type="AlphaFoldDB" id="A0A7Y7YGJ2"/>
<evidence type="ECO:0000313" key="10">
    <source>
        <dbReference type="EMBL" id="NWC35401.1"/>
    </source>
</evidence>
<evidence type="ECO:0000313" key="9">
    <source>
        <dbReference type="EMBL" id="NWC17781.1"/>
    </source>
</evidence>
<gene>
    <name evidence="9" type="ORF">HX845_29285</name>
    <name evidence="10" type="ORF">HX876_23755</name>
</gene>
<dbReference type="Proteomes" id="UP000520592">
    <property type="component" value="Unassembled WGS sequence"/>
</dbReference>
<dbReference type="EMBL" id="JACAQD010000032">
    <property type="protein sequence ID" value="NWC35401.1"/>
    <property type="molecule type" value="Genomic_DNA"/>
</dbReference>
<comment type="subcellular location">
    <subcellularLocation>
        <location evidence="1">Cell membrane</location>
        <topology evidence="1">Multi-pass membrane protein</topology>
    </subcellularLocation>
    <subcellularLocation>
        <location evidence="6">Membrane</location>
        <topology evidence="6">Multi-pass membrane protein</topology>
    </subcellularLocation>
</comment>
<keyword evidence="6" id="KW-0653">Protein transport</keyword>
<organism evidence="10 12">
    <name type="scientific">Pseudomonas gingeri</name>
    <dbReference type="NCBI Taxonomy" id="117681"/>
    <lineage>
        <taxon>Bacteria</taxon>
        <taxon>Pseudomonadati</taxon>
        <taxon>Pseudomonadota</taxon>
        <taxon>Gammaproteobacteria</taxon>
        <taxon>Pseudomonadales</taxon>
        <taxon>Pseudomonadaceae</taxon>
        <taxon>Pseudomonas</taxon>
    </lineage>
</organism>
<comment type="caution">
    <text evidence="10">The sequence shown here is derived from an EMBL/GenBank/DDBJ whole genome shotgun (WGS) entry which is preliminary data.</text>
</comment>
<feature type="domain" description="MotA/TolQ/ExbB proton channel" evidence="8">
    <location>
        <begin position="82"/>
        <end position="199"/>
    </location>
</feature>
<dbReference type="GeneID" id="57662417"/>
<feature type="transmembrane region" description="Helical" evidence="7">
    <location>
        <begin position="12"/>
        <end position="33"/>
    </location>
</feature>
<feature type="transmembrane region" description="Helical" evidence="7">
    <location>
        <begin position="162"/>
        <end position="188"/>
    </location>
</feature>
<keyword evidence="2" id="KW-1003">Cell membrane</keyword>
<name>A0A7Y7YGJ2_9PSED</name>
<evidence type="ECO:0000313" key="12">
    <source>
        <dbReference type="Proteomes" id="UP000520592"/>
    </source>
</evidence>
<evidence type="ECO:0000256" key="6">
    <source>
        <dbReference type="RuleBase" id="RU004057"/>
    </source>
</evidence>
<dbReference type="RefSeq" id="WP_017128900.1">
    <property type="nucleotide sequence ID" value="NZ_JACAOR010000010.1"/>
</dbReference>
<keyword evidence="5 7" id="KW-0472">Membrane</keyword>
<evidence type="ECO:0000256" key="2">
    <source>
        <dbReference type="ARBA" id="ARBA00022475"/>
    </source>
</evidence>
<proteinExistence type="inferred from homology"/>
<evidence type="ECO:0000256" key="7">
    <source>
        <dbReference type="SAM" id="Phobius"/>
    </source>
</evidence>
<dbReference type="GO" id="GO:0017038">
    <property type="term" value="P:protein import"/>
    <property type="evidence" value="ECO:0007669"/>
    <property type="project" value="TreeGrafter"/>
</dbReference>
<comment type="similarity">
    <text evidence="6">Belongs to the exbB/tolQ family.</text>
</comment>
<evidence type="ECO:0000313" key="11">
    <source>
        <dbReference type="Proteomes" id="UP000517547"/>
    </source>
</evidence>
<keyword evidence="3 7" id="KW-0812">Transmembrane</keyword>
<accession>A0A7Y7YGJ2</accession>
<dbReference type="Proteomes" id="UP000517547">
    <property type="component" value="Unassembled WGS sequence"/>
</dbReference>
<keyword evidence="6" id="KW-0813">Transport</keyword>
<evidence type="ECO:0000256" key="1">
    <source>
        <dbReference type="ARBA" id="ARBA00004651"/>
    </source>
</evidence>
<dbReference type="EMBL" id="JACAQE010000010">
    <property type="protein sequence ID" value="NWC17781.1"/>
    <property type="molecule type" value="Genomic_DNA"/>
</dbReference>